<proteinExistence type="predicted"/>
<protein>
    <submittedName>
        <fullName evidence="1">Uncharacterized protein</fullName>
    </submittedName>
</protein>
<organism evidence="1">
    <name type="scientific">Shewanella xiamenensis</name>
    <dbReference type="NCBI Taxonomy" id="332186"/>
    <lineage>
        <taxon>Bacteria</taxon>
        <taxon>Pseudomonadati</taxon>
        <taxon>Pseudomonadota</taxon>
        <taxon>Gammaproteobacteria</taxon>
        <taxon>Alteromonadales</taxon>
        <taxon>Shewanellaceae</taxon>
        <taxon>Shewanella</taxon>
    </lineage>
</organism>
<accession>A0AAW6QW35</accession>
<dbReference type="AlphaFoldDB" id="A0AAW6QW35"/>
<dbReference type="Proteomes" id="UP001152518">
    <property type="component" value="Unassembled WGS sequence"/>
</dbReference>
<reference evidence="1" key="1">
    <citation type="journal article" date="2019" name="Int J Environ Res Public Health">
        <title>Characterization of Chromosome-Mediated BlaOXA-894 in Shewanella xiamenensis Isolated from Pig Wastewater.</title>
        <authorList>
            <person name="Zou H."/>
            <person name="Zhou Z."/>
            <person name="Xia H."/>
            <person name="Zhao Q."/>
            <person name="Li X."/>
        </authorList>
    </citation>
    <scope>NUCLEOTIDE SEQUENCE</scope>
    <source>
        <strain evidence="1">2015oxa</strain>
    </source>
</reference>
<sequence length="85" mass="9498">MNESYGRSHASLHSTTFRRPAYQMANWPLNTDVVKVHPWMPGHPSDVNGFTNAVMAWMQKSGRGRTVVSLITTTHPPCIGVACRF</sequence>
<name>A0AAW6QW35_9GAMM</name>
<reference evidence="1" key="2">
    <citation type="submission" date="2019-04" db="EMBL/GenBank/DDBJ databases">
        <authorList>
            <person name="Zou H."/>
        </authorList>
    </citation>
    <scope>NUCLEOTIDE SEQUENCE</scope>
    <source>
        <strain evidence="1">2015oxa</strain>
    </source>
</reference>
<dbReference type="EMBL" id="SUNE01000004">
    <property type="protein sequence ID" value="MDG5899966.1"/>
    <property type="molecule type" value="Genomic_DNA"/>
</dbReference>
<comment type="caution">
    <text evidence="1">The sequence shown here is derived from an EMBL/GenBank/DDBJ whole genome shotgun (WGS) entry which is preliminary data.</text>
</comment>
<gene>
    <name evidence="1" type="ORF">E2650_08680</name>
</gene>
<evidence type="ECO:0000313" key="1">
    <source>
        <dbReference type="EMBL" id="MDG5899966.1"/>
    </source>
</evidence>